<accession>A0A4Q2D5P3</accession>
<dbReference type="OrthoDB" id="3257981at2759"/>
<evidence type="ECO:0000313" key="2">
    <source>
        <dbReference type="Proteomes" id="UP000290288"/>
    </source>
</evidence>
<dbReference type="AlphaFoldDB" id="A0A4Q2D5P3"/>
<dbReference type="STRING" id="2316362.A0A4Q2D5P3"/>
<dbReference type="Proteomes" id="UP000290288">
    <property type="component" value="Unassembled WGS sequence"/>
</dbReference>
<name>A0A4Q2D5P3_9AGAR</name>
<evidence type="ECO:0000313" key="1">
    <source>
        <dbReference type="EMBL" id="RXW14740.1"/>
    </source>
</evidence>
<proteinExistence type="predicted"/>
<protein>
    <submittedName>
        <fullName evidence="1">Uncharacterized protein</fullName>
    </submittedName>
</protein>
<comment type="caution">
    <text evidence="1">The sequence shown here is derived from an EMBL/GenBank/DDBJ whole genome shotgun (WGS) entry which is preliminary data.</text>
</comment>
<gene>
    <name evidence="1" type="ORF">EST38_g11113</name>
</gene>
<keyword evidence="2" id="KW-1185">Reference proteome</keyword>
<dbReference type="EMBL" id="SDEE01000654">
    <property type="protein sequence ID" value="RXW14740.1"/>
    <property type="molecule type" value="Genomic_DNA"/>
</dbReference>
<organism evidence="1 2">
    <name type="scientific">Candolleomyces aberdarensis</name>
    <dbReference type="NCBI Taxonomy" id="2316362"/>
    <lineage>
        <taxon>Eukaryota</taxon>
        <taxon>Fungi</taxon>
        <taxon>Dikarya</taxon>
        <taxon>Basidiomycota</taxon>
        <taxon>Agaricomycotina</taxon>
        <taxon>Agaricomycetes</taxon>
        <taxon>Agaricomycetidae</taxon>
        <taxon>Agaricales</taxon>
        <taxon>Agaricineae</taxon>
        <taxon>Psathyrellaceae</taxon>
        <taxon>Candolleomyces</taxon>
    </lineage>
</organism>
<sequence>MNSGVSKLGLPFAAGKVTVQMVRGGQMIIDRTPSDFTYVTNPVRYNYHATASLGGPASTLMTTTSTTTSSTSTTPILTSCYDDPTTSRVLYDGVSTSEATNTISECLTTCVNQGFAVGGV</sequence>
<reference evidence="1 2" key="1">
    <citation type="submission" date="2019-01" db="EMBL/GenBank/DDBJ databases">
        <title>Draft genome sequence of Psathyrella aberdarensis IHI B618.</title>
        <authorList>
            <person name="Buettner E."/>
            <person name="Kellner H."/>
        </authorList>
    </citation>
    <scope>NUCLEOTIDE SEQUENCE [LARGE SCALE GENOMIC DNA]</scope>
    <source>
        <strain evidence="1 2">IHI B618</strain>
    </source>
</reference>